<dbReference type="SUPFAM" id="SSF54236">
    <property type="entry name" value="Ubiquitin-like"/>
    <property type="match status" value="1"/>
</dbReference>
<dbReference type="FunFam" id="3.10.20.90:FF:000160">
    <property type="entry name" value="Polyubiquitin-C"/>
    <property type="match status" value="1"/>
</dbReference>
<dbReference type="Proteomes" id="UP000320762">
    <property type="component" value="Unassembled WGS sequence"/>
</dbReference>
<dbReference type="STRING" id="97359.A0A550CX44"/>
<gene>
    <name evidence="2" type="ORF">BD626DRAFT_10382</name>
</gene>
<dbReference type="PRINTS" id="PR00348">
    <property type="entry name" value="UBIQUITIN"/>
</dbReference>
<keyword evidence="3" id="KW-1185">Reference proteome</keyword>
<dbReference type="InterPro" id="IPR029071">
    <property type="entry name" value="Ubiquitin-like_domsf"/>
</dbReference>
<dbReference type="InterPro" id="IPR019956">
    <property type="entry name" value="Ubiquitin_dom"/>
</dbReference>
<reference evidence="2 3" key="1">
    <citation type="journal article" date="2019" name="New Phytol.">
        <title>Comparative genomics reveals unique wood-decay strategies and fruiting body development in the Schizophyllaceae.</title>
        <authorList>
            <person name="Almasi E."/>
            <person name="Sahu N."/>
            <person name="Krizsan K."/>
            <person name="Balint B."/>
            <person name="Kovacs G.M."/>
            <person name="Kiss B."/>
            <person name="Cseklye J."/>
            <person name="Drula E."/>
            <person name="Henrissat B."/>
            <person name="Nagy I."/>
            <person name="Chovatia M."/>
            <person name="Adam C."/>
            <person name="LaButti K."/>
            <person name="Lipzen A."/>
            <person name="Riley R."/>
            <person name="Grigoriev I.V."/>
            <person name="Nagy L.G."/>
        </authorList>
    </citation>
    <scope>NUCLEOTIDE SEQUENCE [LARGE SCALE GENOMIC DNA]</scope>
    <source>
        <strain evidence="2 3">NL-1724</strain>
    </source>
</reference>
<dbReference type="InterPro" id="IPR000626">
    <property type="entry name" value="Ubiquitin-like_dom"/>
</dbReference>
<dbReference type="AlphaFoldDB" id="A0A550CX44"/>
<dbReference type="OrthoDB" id="428577at2759"/>
<feature type="domain" description="Ubiquitin-like" evidence="1">
    <location>
        <begin position="1"/>
        <end position="48"/>
    </location>
</feature>
<evidence type="ECO:0000313" key="2">
    <source>
        <dbReference type="EMBL" id="TRM69351.1"/>
    </source>
</evidence>
<protein>
    <submittedName>
        <fullName evidence="2">Ubiquitin family-domain-containing protein</fullName>
    </submittedName>
</protein>
<sequence>MQIFVKTLTGKTITLEVESSDTIDNVKAKIQDKEGIPPDQQRLIFAGKHWRMVALFRITTSRRSRPCTSSSVCVVVCRSSSRP</sequence>
<dbReference type="EMBL" id="VDMD01000001">
    <property type="protein sequence ID" value="TRM69351.1"/>
    <property type="molecule type" value="Genomic_DNA"/>
</dbReference>
<proteinExistence type="predicted"/>
<dbReference type="Pfam" id="PF00240">
    <property type="entry name" value="ubiquitin"/>
    <property type="match status" value="1"/>
</dbReference>
<name>A0A550CX44_9AGAR</name>
<dbReference type="SMART" id="SM00213">
    <property type="entry name" value="UBQ"/>
    <property type="match status" value="1"/>
</dbReference>
<evidence type="ECO:0000313" key="3">
    <source>
        <dbReference type="Proteomes" id="UP000320762"/>
    </source>
</evidence>
<dbReference type="InterPro" id="IPR050158">
    <property type="entry name" value="Ubiquitin_ubiquitin-like"/>
</dbReference>
<organism evidence="2 3">
    <name type="scientific">Schizophyllum amplum</name>
    <dbReference type="NCBI Taxonomy" id="97359"/>
    <lineage>
        <taxon>Eukaryota</taxon>
        <taxon>Fungi</taxon>
        <taxon>Dikarya</taxon>
        <taxon>Basidiomycota</taxon>
        <taxon>Agaricomycotina</taxon>
        <taxon>Agaricomycetes</taxon>
        <taxon>Agaricomycetidae</taxon>
        <taxon>Agaricales</taxon>
        <taxon>Schizophyllaceae</taxon>
        <taxon>Schizophyllum</taxon>
    </lineage>
</organism>
<evidence type="ECO:0000259" key="1">
    <source>
        <dbReference type="PROSITE" id="PS50053"/>
    </source>
</evidence>
<comment type="caution">
    <text evidence="2">The sequence shown here is derived from an EMBL/GenBank/DDBJ whole genome shotgun (WGS) entry which is preliminary data.</text>
</comment>
<dbReference type="PANTHER" id="PTHR10666">
    <property type="entry name" value="UBIQUITIN"/>
    <property type="match status" value="1"/>
</dbReference>
<accession>A0A550CX44</accession>
<dbReference type="Gene3D" id="3.10.20.90">
    <property type="entry name" value="Phosphatidylinositol 3-kinase Catalytic Subunit, Chain A, domain 1"/>
    <property type="match status" value="1"/>
</dbReference>
<dbReference type="PROSITE" id="PS50053">
    <property type="entry name" value="UBIQUITIN_2"/>
    <property type="match status" value="1"/>
</dbReference>